<dbReference type="InterPro" id="IPR050553">
    <property type="entry name" value="Thioredoxin_ResA/DsbE_sf"/>
</dbReference>
<dbReference type="EMBL" id="CP020557">
    <property type="protein sequence ID" value="ARF68118.1"/>
    <property type="molecule type" value="Genomic_DNA"/>
</dbReference>
<feature type="domain" description="Thioredoxin" evidence="1">
    <location>
        <begin position="35"/>
        <end position="87"/>
    </location>
</feature>
<sequence>MGESHRKSVKTVKEAIELKNIFQTLRSLECWNGYQADVLENDSEHTFLYFWSVSCGYCKEILPAIQSFYEEVKNQVKVVGVHVPICEEDLDVSGIDKVILSHKIVTPTLLDHHHDLFAIFQMGFLPSFVLIHTSEDVVDKHIGYEHVQDWLAHLHSILAPVKSGN</sequence>
<evidence type="ECO:0000313" key="2">
    <source>
        <dbReference type="EMBL" id="ARF68118.1"/>
    </source>
</evidence>
<evidence type="ECO:0000259" key="1">
    <source>
        <dbReference type="Pfam" id="PF00085"/>
    </source>
</evidence>
<evidence type="ECO:0000313" key="3">
    <source>
        <dbReference type="Proteomes" id="UP000192727"/>
    </source>
</evidence>
<dbReference type="InterPro" id="IPR013766">
    <property type="entry name" value="Thioredoxin_domain"/>
</dbReference>
<accession>A0A1V0UT17</accession>
<dbReference type="InterPro" id="IPR036249">
    <property type="entry name" value="Thioredoxin-like_sf"/>
</dbReference>
<dbReference type="AlphaFoldDB" id="A0A1V0UT17"/>
<reference evidence="2 3" key="1">
    <citation type="submission" date="2017-03" db="EMBL/GenBank/DDBJ databases">
        <title>Paenibacillus larvae genome sequencing.</title>
        <authorList>
            <person name="Dingman D.W."/>
        </authorList>
    </citation>
    <scope>NUCLEOTIDE SEQUENCE [LARGE SCALE GENOMIC DNA]</scope>
    <source>
        <strain evidence="2 3">SAG 10367</strain>
    </source>
</reference>
<protein>
    <recommendedName>
        <fullName evidence="1">Thioredoxin domain-containing protein</fullName>
    </recommendedName>
</protein>
<gene>
    <name evidence="2" type="ORF">B7C51_10160</name>
</gene>
<dbReference type="Proteomes" id="UP000192727">
    <property type="component" value="Chromosome"/>
</dbReference>
<organism evidence="2 3">
    <name type="scientific">Paenibacillus larvae subsp. pulvifaciens</name>
    <dbReference type="NCBI Taxonomy" id="1477"/>
    <lineage>
        <taxon>Bacteria</taxon>
        <taxon>Bacillati</taxon>
        <taxon>Bacillota</taxon>
        <taxon>Bacilli</taxon>
        <taxon>Bacillales</taxon>
        <taxon>Paenibacillaceae</taxon>
        <taxon>Paenibacillus</taxon>
    </lineage>
</organism>
<proteinExistence type="predicted"/>
<dbReference type="PANTHER" id="PTHR42852">
    <property type="entry name" value="THIOL:DISULFIDE INTERCHANGE PROTEIN DSBE"/>
    <property type="match status" value="1"/>
</dbReference>
<dbReference type="SUPFAM" id="SSF52833">
    <property type="entry name" value="Thioredoxin-like"/>
    <property type="match status" value="1"/>
</dbReference>
<dbReference type="Pfam" id="PF00085">
    <property type="entry name" value="Thioredoxin"/>
    <property type="match status" value="1"/>
</dbReference>
<dbReference type="CDD" id="cd02966">
    <property type="entry name" value="TlpA_like_family"/>
    <property type="match status" value="1"/>
</dbReference>
<name>A0A1V0UT17_9BACL</name>
<dbReference type="Gene3D" id="3.40.30.10">
    <property type="entry name" value="Glutaredoxin"/>
    <property type="match status" value="1"/>
</dbReference>
<dbReference type="PANTHER" id="PTHR42852:SF12">
    <property type="entry name" value="THIOL-DISULFIDE OXIDOREDUCTASE YKUV"/>
    <property type="match status" value="1"/>
</dbReference>